<feature type="transmembrane region" description="Helical" evidence="1">
    <location>
        <begin position="6"/>
        <end position="28"/>
    </location>
</feature>
<evidence type="ECO:0000256" key="1">
    <source>
        <dbReference type="SAM" id="Phobius"/>
    </source>
</evidence>
<reference evidence="4" key="1">
    <citation type="journal article" date="2019" name="Int. J. Syst. Evol. Microbiol.">
        <title>The Global Catalogue of Microorganisms (GCM) 10K type strain sequencing project: providing services to taxonomists for standard genome sequencing and annotation.</title>
        <authorList>
            <consortium name="The Broad Institute Genomics Platform"/>
            <consortium name="The Broad Institute Genome Sequencing Center for Infectious Disease"/>
            <person name="Wu L."/>
            <person name="Ma J."/>
        </authorList>
    </citation>
    <scope>NUCLEOTIDE SEQUENCE [LARGE SCALE GENOMIC DNA]</scope>
    <source>
        <strain evidence="4">CCM 8937</strain>
    </source>
</reference>
<feature type="transmembrane region" description="Helical" evidence="1">
    <location>
        <begin position="138"/>
        <end position="158"/>
    </location>
</feature>
<dbReference type="EMBL" id="JBHTOH010000038">
    <property type="protein sequence ID" value="MFD1411283.1"/>
    <property type="molecule type" value="Genomic_DNA"/>
</dbReference>
<keyword evidence="1" id="KW-0472">Membrane</keyword>
<dbReference type="Pfam" id="PF04892">
    <property type="entry name" value="VanZ"/>
    <property type="match status" value="1"/>
</dbReference>
<gene>
    <name evidence="3" type="ORF">ACFQ4R_06670</name>
</gene>
<keyword evidence="1" id="KW-1133">Transmembrane helix</keyword>
<dbReference type="NCBIfam" id="NF037970">
    <property type="entry name" value="vanZ_1"/>
    <property type="match status" value="1"/>
</dbReference>
<keyword evidence="4" id="KW-1185">Reference proteome</keyword>
<dbReference type="RefSeq" id="WP_125647433.1">
    <property type="nucleotide sequence ID" value="NZ_JBHTOH010000038.1"/>
</dbReference>
<proteinExistence type="predicted"/>
<evidence type="ECO:0000313" key="4">
    <source>
        <dbReference type="Proteomes" id="UP001597191"/>
    </source>
</evidence>
<comment type="caution">
    <text evidence="3">The sequence shown here is derived from an EMBL/GenBank/DDBJ whole genome shotgun (WGS) entry which is preliminary data.</text>
</comment>
<evidence type="ECO:0000313" key="3">
    <source>
        <dbReference type="EMBL" id="MFD1411283.1"/>
    </source>
</evidence>
<accession>A0ABW4BN72</accession>
<feature type="transmembrane region" description="Helical" evidence="1">
    <location>
        <begin position="85"/>
        <end position="105"/>
    </location>
</feature>
<evidence type="ECO:0000259" key="2">
    <source>
        <dbReference type="Pfam" id="PF04892"/>
    </source>
</evidence>
<keyword evidence="1" id="KW-0812">Transmembrane</keyword>
<dbReference type="InterPro" id="IPR016747">
    <property type="entry name" value="Phosphotransbutyrylase"/>
</dbReference>
<sequence length="163" mass="18388">MPTRREKIFLGLALGMMVILFISSAMTYQQQTIVPELKHFNWAWWHQVLDHIKFDYAGRTMSVATQGYAGMTEFLIRKLAHFGSYFLLAGFGYLGLLSVIPFWGFRVPLTWLAATGYAALDEFHQLLTSGRSPMIQDVMLDSCGAIAGLLVALLIVGLHHHRQ</sequence>
<dbReference type="PIRSF" id="PIRSF019083">
    <property type="entry name" value="UCP019083_VanZ"/>
    <property type="match status" value="1"/>
</dbReference>
<organism evidence="3 4">
    <name type="scientific">Lapidilactobacillus gannanensis</name>
    <dbReference type="NCBI Taxonomy" id="2486002"/>
    <lineage>
        <taxon>Bacteria</taxon>
        <taxon>Bacillati</taxon>
        <taxon>Bacillota</taxon>
        <taxon>Bacilli</taxon>
        <taxon>Lactobacillales</taxon>
        <taxon>Lactobacillaceae</taxon>
        <taxon>Lapidilactobacillus</taxon>
    </lineage>
</organism>
<dbReference type="InterPro" id="IPR006976">
    <property type="entry name" value="VanZ-like"/>
</dbReference>
<name>A0ABW4BN72_9LACO</name>
<dbReference type="Proteomes" id="UP001597191">
    <property type="component" value="Unassembled WGS sequence"/>
</dbReference>
<feature type="domain" description="VanZ-like" evidence="2">
    <location>
        <begin position="9"/>
        <end position="155"/>
    </location>
</feature>
<protein>
    <submittedName>
        <fullName evidence="3">VanZ family protein</fullName>
    </submittedName>
</protein>